<sequence>MGELEKLISGAIEQQSVDMTTSTDWDDIHSEIIEREFNREVRRNIRSLERDYFPYK</sequence>
<proteinExistence type="predicted"/>
<protein>
    <submittedName>
        <fullName evidence="1">Uncharacterized protein</fullName>
    </submittedName>
</protein>
<dbReference type="EMBL" id="KT240186">
    <property type="protein sequence ID" value="ALA46485.1"/>
    <property type="molecule type" value="Genomic_DNA"/>
</dbReference>
<evidence type="ECO:0000313" key="1">
    <source>
        <dbReference type="EMBL" id="ALA46485.1"/>
    </source>
</evidence>
<name>A0A219MH37_9CAUD</name>
<organism evidence="1 2">
    <name type="scientific">Dickeya phage BF25/12</name>
    <dbReference type="NCBI Taxonomy" id="1698708"/>
    <lineage>
        <taxon>Viruses</taxon>
        <taxon>Duplodnaviria</taxon>
        <taxon>Heunggongvirae</taxon>
        <taxon>Uroviricota</taxon>
        <taxon>Caudoviricetes</taxon>
        <taxon>Autographivirales</taxon>
        <taxon>Autoscriptoviridae</taxon>
        <taxon>Corkvirinae</taxon>
        <taxon>Stompvirus</taxon>
        <taxon>Stompvirus BF2512</taxon>
    </lineage>
</organism>
<evidence type="ECO:0000313" key="2">
    <source>
        <dbReference type="Proteomes" id="UP000223907"/>
    </source>
</evidence>
<reference evidence="1 2" key="1">
    <citation type="submission" date="2015-07" db="EMBL/GenBank/DDBJ databases">
        <title>Bateriophages against Dickeya spp. of Phalaenopsis orchids.</title>
        <authorList>
            <person name="Dreo T."/>
            <person name="Naglic T."/>
            <person name="Alic S."/>
            <person name="Peterka M."/>
            <person name="Ravnikar M."/>
        </authorList>
    </citation>
    <scope>NUCLEOTIDE SEQUENCE [LARGE SCALE GENOMIC DNA]</scope>
</reference>
<accession>A0A219MH37</accession>
<keyword evidence="2" id="KW-1185">Reference proteome</keyword>
<gene>
    <name evidence="1" type="ORF">BF2512_28</name>
</gene>
<dbReference type="Proteomes" id="UP000223907">
    <property type="component" value="Segment"/>
</dbReference>